<dbReference type="Gene3D" id="1.20.1740.10">
    <property type="entry name" value="Amino acid/polyamine transporter I"/>
    <property type="match status" value="1"/>
</dbReference>
<comment type="caution">
    <text evidence="7">The sequence shown here is derived from an EMBL/GenBank/DDBJ whole genome shotgun (WGS) entry which is preliminary data.</text>
</comment>
<evidence type="ECO:0000256" key="1">
    <source>
        <dbReference type="ARBA" id="ARBA00004141"/>
    </source>
</evidence>
<evidence type="ECO:0000256" key="4">
    <source>
        <dbReference type="ARBA" id="ARBA00022989"/>
    </source>
</evidence>
<evidence type="ECO:0000256" key="5">
    <source>
        <dbReference type="ARBA" id="ARBA00023136"/>
    </source>
</evidence>
<organism evidence="7 8">
    <name type="scientific">Hermanssonia centrifuga</name>
    <dbReference type="NCBI Taxonomy" id="98765"/>
    <lineage>
        <taxon>Eukaryota</taxon>
        <taxon>Fungi</taxon>
        <taxon>Dikarya</taxon>
        <taxon>Basidiomycota</taxon>
        <taxon>Agaricomycotina</taxon>
        <taxon>Agaricomycetes</taxon>
        <taxon>Polyporales</taxon>
        <taxon>Meruliaceae</taxon>
        <taxon>Hermanssonia</taxon>
    </lineage>
</organism>
<feature type="transmembrane region" description="Helical" evidence="6">
    <location>
        <begin position="81"/>
        <end position="101"/>
    </location>
</feature>
<evidence type="ECO:0000256" key="6">
    <source>
        <dbReference type="SAM" id="Phobius"/>
    </source>
</evidence>
<dbReference type="GO" id="GO:0016020">
    <property type="term" value="C:membrane"/>
    <property type="evidence" value="ECO:0007669"/>
    <property type="project" value="UniProtKB-SubCell"/>
</dbReference>
<protein>
    <recommendedName>
        <fullName evidence="9">Amino acid transporter</fullName>
    </recommendedName>
</protein>
<dbReference type="EMBL" id="SGPJ01000023">
    <property type="protein sequence ID" value="THH01459.1"/>
    <property type="molecule type" value="Genomic_DNA"/>
</dbReference>
<feature type="transmembrane region" description="Helical" evidence="6">
    <location>
        <begin position="357"/>
        <end position="378"/>
    </location>
</feature>
<gene>
    <name evidence="7" type="ORF">EW026_g1244</name>
</gene>
<keyword evidence="8" id="KW-1185">Reference proteome</keyword>
<feature type="transmembrane region" description="Helical" evidence="6">
    <location>
        <begin position="399"/>
        <end position="419"/>
    </location>
</feature>
<feature type="transmembrane region" description="Helical" evidence="6">
    <location>
        <begin position="500"/>
        <end position="518"/>
    </location>
</feature>
<proteinExistence type="predicted"/>
<feature type="transmembrane region" description="Helical" evidence="6">
    <location>
        <begin position="46"/>
        <end position="69"/>
    </location>
</feature>
<keyword evidence="2" id="KW-0813">Transport</keyword>
<dbReference type="InterPro" id="IPR002293">
    <property type="entry name" value="AA/rel_permease1"/>
</dbReference>
<dbReference type="PANTHER" id="PTHR45649">
    <property type="entry name" value="AMINO-ACID PERMEASE BAT1"/>
    <property type="match status" value="1"/>
</dbReference>
<feature type="transmembrane region" description="Helical" evidence="6">
    <location>
        <begin position="215"/>
        <end position="237"/>
    </location>
</feature>
<evidence type="ECO:0000256" key="2">
    <source>
        <dbReference type="ARBA" id="ARBA00022448"/>
    </source>
</evidence>
<feature type="transmembrane region" description="Helical" evidence="6">
    <location>
        <begin position="470"/>
        <end position="488"/>
    </location>
</feature>
<dbReference type="AlphaFoldDB" id="A0A4S4KS34"/>
<feature type="transmembrane region" description="Helical" evidence="6">
    <location>
        <begin position="189"/>
        <end position="208"/>
    </location>
</feature>
<feature type="transmembrane region" description="Helical" evidence="6">
    <location>
        <begin position="298"/>
        <end position="319"/>
    </location>
</feature>
<evidence type="ECO:0000256" key="3">
    <source>
        <dbReference type="ARBA" id="ARBA00022692"/>
    </source>
</evidence>
<dbReference type="Proteomes" id="UP000309038">
    <property type="component" value="Unassembled WGS sequence"/>
</dbReference>
<dbReference type="PANTHER" id="PTHR45649:SF26">
    <property type="entry name" value="OS04G0435100 PROTEIN"/>
    <property type="match status" value="1"/>
</dbReference>
<name>A0A4S4KS34_9APHY</name>
<dbReference type="PIRSF" id="PIRSF006060">
    <property type="entry name" value="AA_transporter"/>
    <property type="match status" value="1"/>
</dbReference>
<evidence type="ECO:0008006" key="9">
    <source>
        <dbReference type="Google" id="ProtNLM"/>
    </source>
</evidence>
<comment type="subcellular location">
    <subcellularLocation>
        <location evidence="1">Membrane</location>
        <topology evidence="1">Multi-pass membrane protein</topology>
    </subcellularLocation>
</comment>
<keyword evidence="4 6" id="KW-1133">Transmembrane helix</keyword>
<keyword evidence="3 6" id="KW-0812">Transmembrane</keyword>
<dbReference type="Pfam" id="PF13520">
    <property type="entry name" value="AA_permease_2"/>
    <property type="match status" value="1"/>
</dbReference>
<evidence type="ECO:0000313" key="8">
    <source>
        <dbReference type="Proteomes" id="UP000309038"/>
    </source>
</evidence>
<dbReference type="GO" id="GO:0022857">
    <property type="term" value="F:transmembrane transporter activity"/>
    <property type="evidence" value="ECO:0007669"/>
    <property type="project" value="InterPro"/>
</dbReference>
<keyword evidence="5 6" id="KW-0472">Membrane</keyword>
<sequence length="551" mass="61196">MSVESHKENEFVSKVDVETVEEYENPDDIQLEQLGYKPEFKRDFTFLGLFSLCSSELAVLPGVAGTIWYTMGYLGLVGMTWGWFVGAVMGQFLAYSLAELASAYPTSGGLYYWAYMTAAPRYKLPFAIVIMLRCSMVYGHIHASSMLLHHVLRKSISHPLVLPTNPSQAAQMLIATAQLAYPNYVAEVWHVYLVYVAMMLFSYLIICLPTRYVSWFNIWATGLGIVVLIITTIILPAKATKLNSAKAIFTSAENQTGWPTGWAFCMTFLSATWTLSGYDVAAHVAEETSNAAVTVPRAMIWSTWSSAALGFVYLISLALCSTDIDSLVANPLGQPIGTLTANILGKKAGATLLAINFFSQFGCGVAFFVAASRIFFAYSRDKALPFSNWLSKVDKRTQTPNNASLAVFLISTAFGAISIGSDTAFQAFFSGSTLAGQISYILPVLGRCLYENNPEYTPGPFNLGRFSRAIRYMAVAWNFFIMPLVSFPSYPMPAPTDMNWAVVIYVPFQIIAMIYWYFWGYKTFTGPQPNLRAKERSQIHPVTDEIREKQL</sequence>
<evidence type="ECO:0000313" key="7">
    <source>
        <dbReference type="EMBL" id="THH01459.1"/>
    </source>
</evidence>
<accession>A0A4S4KS34</accession>
<reference evidence="7 8" key="1">
    <citation type="submission" date="2019-02" db="EMBL/GenBank/DDBJ databases">
        <title>Genome sequencing of the rare red list fungi Phlebia centrifuga.</title>
        <authorList>
            <person name="Buettner E."/>
            <person name="Kellner H."/>
        </authorList>
    </citation>
    <scope>NUCLEOTIDE SEQUENCE [LARGE SCALE GENOMIC DNA]</scope>
    <source>
        <strain evidence="7 8">DSM 108282</strain>
    </source>
</reference>